<protein>
    <submittedName>
        <fullName evidence="3">Uncharacterized protein</fullName>
    </submittedName>
</protein>
<dbReference type="InParanoid" id="G9ML12"/>
<dbReference type="PANTHER" id="PTHR35043:SF7">
    <property type="entry name" value="TRANSCRIPTION FACTOR DOMAIN-CONTAINING PROTEIN"/>
    <property type="match status" value="1"/>
</dbReference>
<evidence type="ECO:0000313" key="4">
    <source>
        <dbReference type="Proteomes" id="UP000007115"/>
    </source>
</evidence>
<proteinExistence type="predicted"/>
<comment type="caution">
    <text evidence="3">The sequence shown here is derived from an EMBL/GenBank/DDBJ whole genome shotgun (WGS) entry which is preliminary data.</text>
</comment>
<keyword evidence="1" id="KW-0472">Membrane</keyword>
<reference evidence="3 4" key="1">
    <citation type="journal article" date="2011" name="Genome Biol.">
        <title>Comparative genome sequence analysis underscores mycoparasitism as the ancestral life style of Trichoderma.</title>
        <authorList>
            <person name="Kubicek C.P."/>
            <person name="Herrera-Estrella A."/>
            <person name="Seidl-Seiboth V."/>
            <person name="Martinez D.A."/>
            <person name="Druzhinina I.S."/>
            <person name="Thon M."/>
            <person name="Zeilinger S."/>
            <person name="Casas-Flores S."/>
            <person name="Horwitz B.A."/>
            <person name="Mukherjee P.K."/>
            <person name="Mukherjee M."/>
            <person name="Kredics L."/>
            <person name="Alcaraz L.D."/>
            <person name="Aerts A."/>
            <person name="Antal Z."/>
            <person name="Atanasova L."/>
            <person name="Cervantes-Badillo M.G."/>
            <person name="Challacombe J."/>
            <person name="Chertkov O."/>
            <person name="McCluskey K."/>
            <person name="Coulpier F."/>
            <person name="Deshpande N."/>
            <person name="von Doehren H."/>
            <person name="Ebbole D.J."/>
            <person name="Esquivel-Naranjo E.U."/>
            <person name="Fekete E."/>
            <person name="Flipphi M."/>
            <person name="Glaser F."/>
            <person name="Gomez-Rodriguez E.Y."/>
            <person name="Gruber S."/>
            <person name="Han C."/>
            <person name="Henrissat B."/>
            <person name="Hermosa R."/>
            <person name="Hernandez-Onate M."/>
            <person name="Karaffa L."/>
            <person name="Kosti I."/>
            <person name="Le Crom S."/>
            <person name="Lindquist E."/>
            <person name="Lucas S."/>
            <person name="Luebeck M."/>
            <person name="Luebeck P.S."/>
            <person name="Margeot A."/>
            <person name="Metz B."/>
            <person name="Misra M."/>
            <person name="Nevalainen H."/>
            <person name="Omann M."/>
            <person name="Packer N."/>
            <person name="Perrone G."/>
            <person name="Uresti-Rivera E.E."/>
            <person name="Salamov A."/>
            <person name="Schmoll M."/>
            <person name="Seiboth B."/>
            <person name="Shapiro H."/>
            <person name="Sukno S."/>
            <person name="Tamayo-Ramos J.A."/>
            <person name="Tisch D."/>
            <person name="Wiest A."/>
            <person name="Wilkinson H.H."/>
            <person name="Zhang M."/>
            <person name="Coutinho P.M."/>
            <person name="Kenerley C.M."/>
            <person name="Monte E."/>
            <person name="Baker S.E."/>
            <person name="Grigoriev I.V."/>
        </authorList>
    </citation>
    <scope>NUCLEOTIDE SEQUENCE [LARGE SCALE GENOMIC DNA]</scope>
    <source>
        <strain evidence="4">Gv29-8 / FGSC 10586</strain>
    </source>
</reference>
<accession>G9ML12</accession>
<dbReference type="OrthoDB" id="3061561at2759"/>
<evidence type="ECO:0000313" key="3">
    <source>
        <dbReference type="EMBL" id="EHK24906.1"/>
    </source>
</evidence>
<dbReference type="STRING" id="413071.G9ML12"/>
<dbReference type="VEuPathDB" id="FungiDB:TRIVIDRAFT_30995"/>
<gene>
    <name evidence="3" type="ORF">TRIVIDRAFT_30995</name>
</gene>
<evidence type="ECO:0000256" key="2">
    <source>
        <dbReference type="SAM" id="SignalP"/>
    </source>
</evidence>
<keyword evidence="2" id="KW-0732">Signal</keyword>
<dbReference type="AlphaFoldDB" id="G9ML12"/>
<dbReference type="EMBL" id="ABDF02000004">
    <property type="protein sequence ID" value="EHK24906.1"/>
    <property type="molecule type" value="Genomic_DNA"/>
</dbReference>
<feature type="transmembrane region" description="Helical" evidence="1">
    <location>
        <begin position="316"/>
        <end position="339"/>
    </location>
</feature>
<keyword evidence="4" id="KW-1185">Reference proteome</keyword>
<feature type="transmembrane region" description="Helical" evidence="1">
    <location>
        <begin position="351"/>
        <end position="374"/>
    </location>
</feature>
<dbReference type="OMA" id="LWRCASI"/>
<feature type="chain" id="PRO_5003523469" evidence="2">
    <location>
        <begin position="22"/>
        <end position="498"/>
    </location>
</feature>
<dbReference type="GeneID" id="25792947"/>
<organism evidence="3 4">
    <name type="scientific">Hypocrea virens (strain Gv29-8 / FGSC 10586)</name>
    <name type="common">Gliocladium virens</name>
    <name type="synonym">Trichoderma virens</name>
    <dbReference type="NCBI Taxonomy" id="413071"/>
    <lineage>
        <taxon>Eukaryota</taxon>
        <taxon>Fungi</taxon>
        <taxon>Dikarya</taxon>
        <taxon>Ascomycota</taxon>
        <taxon>Pezizomycotina</taxon>
        <taxon>Sordariomycetes</taxon>
        <taxon>Hypocreomycetidae</taxon>
        <taxon>Hypocreales</taxon>
        <taxon>Hypocreaceae</taxon>
        <taxon>Trichoderma</taxon>
    </lineage>
</organism>
<keyword evidence="1" id="KW-0812">Transmembrane</keyword>
<dbReference type="Proteomes" id="UP000007115">
    <property type="component" value="Unassembled WGS sequence"/>
</dbReference>
<dbReference type="RefSeq" id="XP_013959104.1">
    <property type="nucleotide sequence ID" value="XM_014103629.1"/>
</dbReference>
<dbReference type="eggNOG" id="ENOG502SPX8">
    <property type="taxonomic scope" value="Eukaryota"/>
</dbReference>
<name>G9ML12_HYPVG</name>
<sequence>MALPRWSSQFLVFCLIPLVQAYHIFETNCSAPTTLSNYVSAPNTRGTLDILWSSLFTIFSCTWALQHPNIPEQRDGRDPGWFGDLKWDLNGLCRSILRMLVTIIAPELIMAMASLDMLEARQDYKGIHEFVVKDEGTCTWSLSHIYYANMGGFVIRSTPTSKQSYNDPYHLDCKSILKLLQKEVISELPDIKEEEIKDKSKGDMFVKVIAVGQILWSVAQIIARAARRLPVSPLEVGVVAFAVCAIIIHCLYWNKPQRVGVPQTILQYGDKPIPEEVFRNFGYTRHYRGFTQLLRFDEPLSGAPISIDSQRAVGGFGGAISTIISTVGAALFGDIHIVAWNFAFPSRVELILWRCASIYTATAPLFAILAFIWIYSITHDHIKTNRHFNKMISIFDVGALYSLSCIYIVARLFILVEMFRTLCFLPLAHMFLLGHRIFHMLHRWQCYAPFLSMSCLGRISLEVAMAWGRYTAALALNLCFSHTRWNNKVLLVYVLEHL</sequence>
<feature type="transmembrane region" description="Helical" evidence="1">
    <location>
        <begin position="394"/>
        <end position="413"/>
    </location>
</feature>
<dbReference type="HOGENOM" id="CLU_022883_4_1_1"/>
<dbReference type="PANTHER" id="PTHR35043">
    <property type="entry name" value="TRANSCRIPTION FACTOR DOMAIN-CONTAINING PROTEIN"/>
    <property type="match status" value="1"/>
</dbReference>
<evidence type="ECO:0000256" key="1">
    <source>
        <dbReference type="SAM" id="Phobius"/>
    </source>
</evidence>
<feature type="transmembrane region" description="Helical" evidence="1">
    <location>
        <begin position="234"/>
        <end position="253"/>
    </location>
</feature>
<keyword evidence="1" id="KW-1133">Transmembrane helix</keyword>
<feature type="signal peptide" evidence="2">
    <location>
        <begin position="1"/>
        <end position="21"/>
    </location>
</feature>